<dbReference type="Gene3D" id="3.40.50.620">
    <property type="entry name" value="HUPs"/>
    <property type="match status" value="1"/>
</dbReference>
<dbReference type="Proteomes" id="UP001230496">
    <property type="component" value="Chromosome"/>
</dbReference>
<dbReference type="SUPFAM" id="SSF52374">
    <property type="entry name" value="Nucleotidylyl transferase"/>
    <property type="match status" value="1"/>
</dbReference>
<evidence type="ECO:0000313" key="2">
    <source>
        <dbReference type="Proteomes" id="UP001230496"/>
    </source>
</evidence>
<keyword evidence="2" id="KW-1185">Reference proteome</keyword>
<proteinExistence type="predicted"/>
<dbReference type="EMBL" id="CP129971">
    <property type="protein sequence ID" value="WKK76226.1"/>
    <property type="molecule type" value="Genomic_DNA"/>
</dbReference>
<dbReference type="KEGG" id="msaa:QYS49_02215"/>
<protein>
    <submittedName>
        <fullName evidence="1">Uncharacterized protein</fullName>
    </submittedName>
</protein>
<dbReference type="InterPro" id="IPR014729">
    <property type="entry name" value="Rossmann-like_a/b/a_fold"/>
</dbReference>
<name>A0AA49GEK1_9BACT</name>
<reference evidence="1 2" key="1">
    <citation type="submission" date="2023-08" db="EMBL/GenBank/DDBJ databases">
        <title>Comparative genomics and taxonomic characterization of three novel marine species of genus Marivirga.</title>
        <authorList>
            <person name="Muhammad N."/>
            <person name="Kim S.-G."/>
        </authorList>
    </citation>
    <scope>NUCLEOTIDE SEQUENCE [LARGE SCALE GENOMIC DNA]</scope>
    <source>
        <strain evidence="1 2">BDSF4-3</strain>
    </source>
</reference>
<sequence length="344" mass="39342">MYILFPGRHHILTSFQFEYLTKTIKSLSESPLKNTDGSNDIEGIIFAVTSANHSGTKRNPVPFYLRAMMIQEFSKNLDVPIYVIGIDDVGTIENFANYTVKQIKHQTDGELNLTAENTSVICSTPVLKMYQELGFTILPAELEDINNQKYHAKLPWDIVELIVENKNWEKDQNIVPLIHESSSKIWNTYNLGSKVRRILSDPIIGEDGDITESRDYNTYVRQMDEIAELKFRETSPYILSGRIGDIGCAVGSWIKQACEVSELRESDFYGIEVARQLYDICIQRKHNGEFKNPNVFFAQKNAVTALVFEQHSMNTIHTSSLTHEIESYGSRSDLLSFIQNRLRN</sequence>
<organism evidence="1 2">
    <name type="scientific">Marivirga salinarum</name>
    <dbReference type="NCBI Taxonomy" id="3059078"/>
    <lineage>
        <taxon>Bacteria</taxon>
        <taxon>Pseudomonadati</taxon>
        <taxon>Bacteroidota</taxon>
        <taxon>Cytophagia</taxon>
        <taxon>Cytophagales</taxon>
        <taxon>Marivirgaceae</taxon>
        <taxon>Marivirga</taxon>
    </lineage>
</organism>
<accession>A0AA49GEK1</accession>
<gene>
    <name evidence="1" type="ORF">QYS49_02215</name>
</gene>
<evidence type="ECO:0000313" key="1">
    <source>
        <dbReference type="EMBL" id="WKK76226.1"/>
    </source>
</evidence>
<dbReference type="RefSeq" id="WP_308350633.1">
    <property type="nucleotide sequence ID" value="NZ_CP129971.1"/>
</dbReference>
<dbReference type="AlphaFoldDB" id="A0AA49GEK1"/>